<proteinExistence type="inferred from homology"/>
<evidence type="ECO:0000256" key="4">
    <source>
        <dbReference type="ARBA" id="ARBA00023163"/>
    </source>
</evidence>
<reference evidence="7" key="1">
    <citation type="submission" date="2024-03" db="EMBL/GenBank/DDBJ databases">
        <authorList>
            <consortium name="ELIXIR-Norway"/>
            <consortium name="Elixir Norway"/>
        </authorList>
    </citation>
    <scope>NUCLEOTIDE SEQUENCE</scope>
</reference>
<feature type="domain" description="NAC" evidence="6">
    <location>
        <begin position="34"/>
        <end position="199"/>
    </location>
</feature>
<dbReference type="EMBL" id="OZ023711">
    <property type="protein sequence ID" value="CAK9859805.1"/>
    <property type="molecule type" value="Genomic_DNA"/>
</dbReference>
<evidence type="ECO:0000256" key="2">
    <source>
        <dbReference type="ARBA" id="ARBA00022801"/>
    </source>
</evidence>
<dbReference type="Pfam" id="PF12697">
    <property type="entry name" value="Abhydrolase_6"/>
    <property type="match status" value="1"/>
</dbReference>
<keyword evidence="2" id="KW-0378">Hydrolase</keyword>
<dbReference type="SUPFAM" id="SSF53474">
    <property type="entry name" value="alpha/beta-Hydrolases"/>
    <property type="match status" value="1"/>
</dbReference>
<dbReference type="Pfam" id="PF02365">
    <property type="entry name" value="NAM"/>
    <property type="match status" value="1"/>
</dbReference>
<evidence type="ECO:0000313" key="7">
    <source>
        <dbReference type="EMBL" id="CAK9859805.1"/>
    </source>
</evidence>
<keyword evidence="5" id="KW-0539">Nucleus</keyword>
<keyword evidence="3" id="KW-0805">Transcription regulation</keyword>
<dbReference type="SUPFAM" id="SSF101941">
    <property type="entry name" value="NAC domain"/>
    <property type="match status" value="1"/>
</dbReference>
<keyword evidence="4" id="KW-0804">Transcription</keyword>
<evidence type="ECO:0000256" key="3">
    <source>
        <dbReference type="ARBA" id="ARBA00023015"/>
    </source>
</evidence>
<dbReference type="Gene3D" id="2.170.150.80">
    <property type="entry name" value="NAC domain"/>
    <property type="match status" value="1"/>
</dbReference>
<protein>
    <recommendedName>
        <fullName evidence="6">NAC domain-containing protein</fullName>
    </recommendedName>
</protein>
<dbReference type="InterPro" id="IPR029058">
    <property type="entry name" value="AB_hydrolase_fold"/>
</dbReference>
<keyword evidence="8" id="KW-1185">Reference proteome</keyword>
<evidence type="ECO:0000313" key="8">
    <source>
        <dbReference type="Proteomes" id="UP001497522"/>
    </source>
</evidence>
<dbReference type="PANTHER" id="PTHR43248">
    <property type="entry name" value="2-SUCCINYL-6-HYDROXY-2,4-CYCLOHEXADIENE-1-CARBOXYLATE SYNTHASE"/>
    <property type="match status" value="1"/>
</dbReference>
<dbReference type="InterPro" id="IPR003441">
    <property type="entry name" value="NAC-dom"/>
</dbReference>
<evidence type="ECO:0000256" key="1">
    <source>
        <dbReference type="ARBA" id="ARBA00010088"/>
    </source>
</evidence>
<evidence type="ECO:0000259" key="6">
    <source>
        <dbReference type="PROSITE" id="PS51005"/>
    </source>
</evidence>
<evidence type="ECO:0000256" key="5">
    <source>
        <dbReference type="ARBA" id="ARBA00023242"/>
    </source>
</evidence>
<gene>
    <name evidence="7" type="ORF">CSSPJE1EN2_LOCUS2800</name>
</gene>
<name>A0ABP1AB85_9BRYO</name>
<dbReference type="Gene3D" id="3.40.50.1820">
    <property type="entry name" value="alpha/beta hydrolase"/>
    <property type="match status" value="1"/>
</dbReference>
<dbReference type="InterPro" id="IPR036093">
    <property type="entry name" value="NAC_dom_sf"/>
</dbReference>
<dbReference type="PROSITE" id="PS51005">
    <property type="entry name" value="NAC"/>
    <property type="match status" value="1"/>
</dbReference>
<sequence>MGGGVCGGGVWGGGGGEGFNGKQQLLAAGAPAWLPPGFRFHPTDEELVSYYLATKVCNSSFAVHAIAEVDLNKCEPWELPEKAKMGEKEWYFFSLRDRKYPTGMRTNRATEAGYWKATGKDRDVITRRRSRSNSACRPPAAHDQQLVGMKKTLVFYTGRAPRGEKTNWIMHEYRLVHAAAAAAGGALQDEWVVCRIFQKHHAGAGATATVANDEDTAASSHGNIISADYYYQQQQESKATMESMILHQTADHHTAGLDLSTSDDYFLLSATYVHNLPTGKATLAYEEIVVPAKDSGGGGGGGDNKKVRTALVVHGLLGAGRNWRTVAKRLATAVVEESSSSSGWRMVLVDLRNHGNSARLPGFIPPHDIPAAARDLAELVQAEGWEWPDVMIAHSLGGKVVLDFAQNAAAGSYGPAVLLPKQVWVLDSVPGEVETENSDGEVERVLAALQSMPHPIPSRRWMTNRMQELGFSKSLADWMGSNLRRIDSASENMEWVFNVQGAHDMFLSYRKLSYWSLLQKPPQGSHIALVRAALSDRWTPDILAQLEAVVANKPHNVSYHIVENAGHWLHIENPSGLIAVMAPVLAQIS</sequence>
<dbReference type="InterPro" id="IPR051601">
    <property type="entry name" value="Serine_prot/Carboxylest_S33"/>
</dbReference>
<accession>A0ABP1AB85</accession>
<organism evidence="7 8">
    <name type="scientific">Sphagnum jensenii</name>
    <dbReference type="NCBI Taxonomy" id="128206"/>
    <lineage>
        <taxon>Eukaryota</taxon>
        <taxon>Viridiplantae</taxon>
        <taxon>Streptophyta</taxon>
        <taxon>Embryophyta</taxon>
        <taxon>Bryophyta</taxon>
        <taxon>Sphagnophytina</taxon>
        <taxon>Sphagnopsida</taxon>
        <taxon>Sphagnales</taxon>
        <taxon>Sphagnaceae</taxon>
        <taxon>Sphagnum</taxon>
    </lineage>
</organism>
<comment type="similarity">
    <text evidence="1">Belongs to the peptidase S33 family.</text>
</comment>
<dbReference type="Proteomes" id="UP001497522">
    <property type="component" value="Chromosome 10"/>
</dbReference>
<dbReference type="PANTHER" id="PTHR43248:SF3">
    <property type="entry name" value="AB HYDROLASE-1 DOMAIN-CONTAINING PROTEIN"/>
    <property type="match status" value="1"/>
</dbReference>
<dbReference type="InterPro" id="IPR000073">
    <property type="entry name" value="AB_hydrolase_1"/>
</dbReference>